<dbReference type="AlphaFoldDB" id="A0A8H8BSH9"/>
<organism evidence="2 3">
    <name type="scientific">Cadophora malorum</name>
    <dbReference type="NCBI Taxonomy" id="108018"/>
    <lineage>
        <taxon>Eukaryota</taxon>
        <taxon>Fungi</taxon>
        <taxon>Dikarya</taxon>
        <taxon>Ascomycota</taxon>
        <taxon>Pezizomycotina</taxon>
        <taxon>Leotiomycetes</taxon>
        <taxon>Helotiales</taxon>
        <taxon>Ploettnerulaceae</taxon>
        <taxon>Cadophora</taxon>
    </lineage>
</organism>
<accession>A0A8H8BSH9</accession>
<dbReference type="EMBL" id="JAFJYH010000054">
    <property type="protein sequence ID" value="KAG4422108.1"/>
    <property type="molecule type" value="Genomic_DNA"/>
</dbReference>
<proteinExistence type="predicted"/>
<evidence type="ECO:0000313" key="3">
    <source>
        <dbReference type="Proteomes" id="UP000664132"/>
    </source>
</evidence>
<feature type="region of interest" description="Disordered" evidence="1">
    <location>
        <begin position="111"/>
        <end position="134"/>
    </location>
</feature>
<feature type="compositionally biased region" description="Basic and acidic residues" evidence="1">
    <location>
        <begin position="330"/>
        <end position="353"/>
    </location>
</feature>
<reference evidence="2" key="1">
    <citation type="submission" date="2021-02" db="EMBL/GenBank/DDBJ databases">
        <title>Genome sequence Cadophora malorum strain M34.</title>
        <authorList>
            <person name="Stefanovic E."/>
            <person name="Vu D."/>
            <person name="Scully C."/>
            <person name="Dijksterhuis J."/>
            <person name="Roader J."/>
            <person name="Houbraken J."/>
        </authorList>
    </citation>
    <scope>NUCLEOTIDE SEQUENCE</scope>
    <source>
        <strain evidence="2">M34</strain>
    </source>
</reference>
<feature type="compositionally biased region" description="Basic and acidic residues" evidence="1">
    <location>
        <begin position="247"/>
        <end position="323"/>
    </location>
</feature>
<dbReference type="Proteomes" id="UP000664132">
    <property type="component" value="Unassembled WGS sequence"/>
</dbReference>
<protein>
    <submittedName>
        <fullName evidence="2">Uncharacterized protein</fullName>
    </submittedName>
</protein>
<dbReference type="OrthoDB" id="8062037at2759"/>
<feature type="region of interest" description="Disordered" evidence="1">
    <location>
        <begin position="150"/>
        <end position="353"/>
    </location>
</feature>
<evidence type="ECO:0000256" key="1">
    <source>
        <dbReference type="SAM" id="MobiDB-lite"/>
    </source>
</evidence>
<feature type="compositionally biased region" description="Basic and acidic residues" evidence="1">
    <location>
        <begin position="197"/>
        <end position="238"/>
    </location>
</feature>
<comment type="caution">
    <text evidence="2">The sequence shown here is derived from an EMBL/GenBank/DDBJ whole genome shotgun (WGS) entry which is preliminary data.</text>
</comment>
<evidence type="ECO:0000313" key="2">
    <source>
        <dbReference type="EMBL" id="KAG4422108.1"/>
    </source>
</evidence>
<keyword evidence="3" id="KW-1185">Reference proteome</keyword>
<sequence length="472" mass="55152">MGGYNNSSRSSQKIWDPTKTLGIINQDPGYQKITCVGYASTQGRRCRKDINKSNRQTITQTLEEISYLQPNDPLVITRLRRIAGLALCVRHHQDQASDILSQWRDELPRVQRIDSGTKKRTSGARMQSQTMKDLQEQLRKLTELMEEVENKLHEQQPETSSEEDSDEGTSAEDDSSKEDSSDCVSDDDSGYYFAATERQRRADKARKDRERLERERQDEERKKREARERSEAAKEQNRRRAQQKSKTAKEERDREGREEKKMREAEQAAESERERRRQAAQERADEAARARRENEETNKARKEQERQERERQEKEEAKRKCDAENAANNERIRQRARERAEKEAREKREKEEKEQAEWSKVWAEYQAKWATFKSSTARNVDLRDAIPWPVKSGMLKDVGCSNVKEFLDKSLPKGPGRVKLLRKECQKWHPDSVCRWPRAAEMTLGCDMSVDMICKVVTDMLNSSSARSSEFL</sequence>
<gene>
    <name evidence="2" type="ORF">IFR04_004735</name>
</gene>
<name>A0A8H8BSH9_9HELO</name>
<feature type="compositionally biased region" description="Acidic residues" evidence="1">
    <location>
        <begin position="160"/>
        <end position="176"/>
    </location>
</feature>